<dbReference type="Proteomes" id="UP000233551">
    <property type="component" value="Unassembled WGS sequence"/>
</dbReference>
<accession>A0A2I0JKL3</accession>
<sequence>MPTLYSASLPKAQYGIVGMNHTIHLDLPSSALKISDALFKSLEIQSRQTEITVIFGASKQLRKQYEKSSFGLLGRLQLHICITSLRVNCSRCLTIYVKMTNVGCRYKEARDDPMVASECGCKATVLRIRLTVGTATRLVAWECEKRGWFTCKVRASWKVHVAEVAGCSRKTVASMLSDSLNCHRLRLRRGYLIVGHLPRQIGGDDGGRVGPILWSEVRRCLCLLLQVGGLCSVCGAVTSGLCSGKIRLASRIIGWMNLNPSQFWISDEPDSSKCDVSKLRSSKCRAGAHKQGQNPNAVNVGPELDIGPEPKSGAEALCSKCGPEPDAGPKPNAVKCGAGARCRAEAQCSKCGAEARCEAEAQCSKRRAKTRCGAEAQFSKCRAEARCGA</sequence>
<protein>
    <submittedName>
        <fullName evidence="1">Uncharacterized protein</fullName>
    </submittedName>
</protein>
<evidence type="ECO:0000313" key="1">
    <source>
        <dbReference type="EMBL" id="PKI56804.1"/>
    </source>
</evidence>
<keyword evidence="2" id="KW-1185">Reference proteome</keyword>
<evidence type="ECO:0000313" key="2">
    <source>
        <dbReference type="Proteomes" id="UP000233551"/>
    </source>
</evidence>
<dbReference type="EMBL" id="PGOL01001567">
    <property type="protein sequence ID" value="PKI56804.1"/>
    <property type="molecule type" value="Genomic_DNA"/>
</dbReference>
<proteinExistence type="predicted"/>
<comment type="caution">
    <text evidence="1">The sequence shown here is derived from an EMBL/GenBank/DDBJ whole genome shotgun (WGS) entry which is preliminary data.</text>
</comment>
<dbReference type="AlphaFoldDB" id="A0A2I0JKL3"/>
<organism evidence="1 2">
    <name type="scientific">Punica granatum</name>
    <name type="common">Pomegranate</name>
    <dbReference type="NCBI Taxonomy" id="22663"/>
    <lineage>
        <taxon>Eukaryota</taxon>
        <taxon>Viridiplantae</taxon>
        <taxon>Streptophyta</taxon>
        <taxon>Embryophyta</taxon>
        <taxon>Tracheophyta</taxon>
        <taxon>Spermatophyta</taxon>
        <taxon>Magnoliopsida</taxon>
        <taxon>eudicotyledons</taxon>
        <taxon>Gunneridae</taxon>
        <taxon>Pentapetalae</taxon>
        <taxon>rosids</taxon>
        <taxon>malvids</taxon>
        <taxon>Myrtales</taxon>
        <taxon>Lythraceae</taxon>
        <taxon>Punica</taxon>
    </lineage>
</organism>
<gene>
    <name evidence="1" type="ORF">CRG98_022762</name>
</gene>
<reference evidence="1 2" key="1">
    <citation type="submission" date="2017-11" db="EMBL/GenBank/DDBJ databases">
        <title>De-novo sequencing of pomegranate (Punica granatum L.) genome.</title>
        <authorList>
            <person name="Akparov Z."/>
            <person name="Amiraslanov A."/>
            <person name="Hajiyeva S."/>
            <person name="Abbasov M."/>
            <person name="Kaur K."/>
            <person name="Hamwieh A."/>
            <person name="Solovyev V."/>
            <person name="Salamov A."/>
            <person name="Braich B."/>
            <person name="Kosarev P."/>
            <person name="Mahmoud A."/>
            <person name="Hajiyev E."/>
            <person name="Babayeva S."/>
            <person name="Izzatullayeva V."/>
            <person name="Mammadov A."/>
            <person name="Mammadov A."/>
            <person name="Sharifova S."/>
            <person name="Ojaghi J."/>
            <person name="Eynullazada K."/>
            <person name="Bayramov B."/>
            <person name="Abdulazimova A."/>
            <person name="Shahmuradov I."/>
        </authorList>
    </citation>
    <scope>NUCLEOTIDE SEQUENCE [LARGE SCALE GENOMIC DNA]</scope>
    <source>
        <strain evidence="2">cv. AG2017</strain>
        <tissue evidence="1">Leaf</tissue>
    </source>
</reference>
<name>A0A2I0JKL3_PUNGR</name>